<dbReference type="STRING" id="1073089.A0A1L9S385"/>
<feature type="transmembrane region" description="Helical" evidence="6">
    <location>
        <begin position="456"/>
        <end position="489"/>
    </location>
</feature>
<dbReference type="InterPro" id="IPR036609">
    <property type="entry name" value="LCCL_sf"/>
</dbReference>
<dbReference type="VEuPathDB" id="FungiDB:ASPWEDRAFT_101781"/>
<organism evidence="8 9">
    <name type="scientific">Aspergillus wentii DTO 134E9</name>
    <dbReference type="NCBI Taxonomy" id="1073089"/>
    <lineage>
        <taxon>Eukaryota</taxon>
        <taxon>Fungi</taxon>
        <taxon>Dikarya</taxon>
        <taxon>Ascomycota</taxon>
        <taxon>Pezizomycotina</taxon>
        <taxon>Eurotiomycetes</taxon>
        <taxon>Eurotiomycetidae</taxon>
        <taxon>Eurotiales</taxon>
        <taxon>Aspergillaceae</taxon>
        <taxon>Aspergillus</taxon>
        <taxon>Aspergillus subgen. Cremei</taxon>
    </lineage>
</organism>
<dbReference type="EMBL" id="KV878209">
    <property type="protein sequence ID" value="OJJ41621.1"/>
    <property type="molecule type" value="Genomic_DNA"/>
</dbReference>
<evidence type="ECO:0000256" key="3">
    <source>
        <dbReference type="ARBA" id="ARBA00022989"/>
    </source>
</evidence>
<dbReference type="InterPro" id="IPR004043">
    <property type="entry name" value="LCCL"/>
</dbReference>
<feature type="transmembrane region" description="Helical" evidence="6">
    <location>
        <begin position="655"/>
        <end position="674"/>
    </location>
</feature>
<gene>
    <name evidence="8" type="ORF">ASPWEDRAFT_101781</name>
</gene>
<evidence type="ECO:0000313" key="8">
    <source>
        <dbReference type="EMBL" id="OJJ41621.1"/>
    </source>
</evidence>
<keyword evidence="4 6" id="KW-0472">Membrane</keyword>
<feature type="transmembrane region" description="Helical" evidence="6">
    <location>
        <begin position="71"/>
        <end position="91"/>
    </location>
</feature>
<name>A0A1L9S385_ASPWE</name>
<evidence type="ECO:0000256" key="2">
    <source>
        <dbReference type="ARBA" id="ARBA00022692"/>
    </source>
</evidence>
<feature type="region of interest" description="Disordered" evidence="5">
    <location>
        <begin position="147"/>
        <end position="225"/>
    </location>
</feature>
<dbReference type="AlphaFoldDB" id="A0A1L9S385"/>
<dbReference type="Pfam" id="PF03815">
    <property type="entry name" value="LCCL"/>
    <property type="match status" value="1"/>
</dbReference>
<dbReference type="InterPro" id="IPR051957">
    <property type="entry name" value="CRISP-LCCL_domain"/>
</dbReference>
<dbReference type="Pfam" id="PF01284">
    <property type="entry name" value="MARVEL"/>
    <property type="match status" value="1"/>
</dbReference>
<feature type="transmembrane region" description="Helical" evidence="6">
    <location>
        <begin position="7"/>
        <end position="32"/>
    </location>
</feature>
<dbReference type="PANTHER" id="PTHR31331:SF1">
    <property type="entry name" value="CYSTEINE RICH SECRETORY PROTEIN LCCL DOMAIN CONTAINING 2"/>
    <property type="match status" value="1"/>
</dbReference>
<dbReference type="SUPFAM" id="SSF69848">
    <property type="entry name" value="LCCL domain"/>
    <property type="match status" value="1"/>
</dbReference>
<evidence type="ECO:0000256" key="6">
    <source>
        <dbReference type="SAM" id="Phobius"/>
    </source>
</evidence>
<evidence type="ECO:0000256" key="1">
    <source>
        <dbReference type="ARBA" id="ARBA00004141"/>
    </source>
</evidence>
<sequence>MPVISRLVSIVFRVAQIVFGAVVAGIIGHYLAQFHHLEAWPQARWIYTEAVAGVSILLGLIWLIPFSSSFFSWPFDVIISLAWFAAFGILVDAIHKFNCGGVWHWTGLTENSECGRWKAAEAFSFLSACVWLVSAIIGVWFTFRSKDSSGGRRWGHSSSRSSSFEKTPRGDQDYALEILDPDDDSGSSQFVTVPRGSADSARHEQEYSSEPLLPTSVPHPQPEHKRADRFSCTIPGIIAWIKGPLPPHKYHITPLLRRWQTAPERLIERRFPSKRFKICLLLASLVLWGIVFISVLHSSVSSQVVPGFGKPVKLSCQSRLWDDSSECGLNGDACRPFDKEAFAFSCPAGCSAAMVLEPYTVGPQEVNYRNLVVGGDSGIYRGDSFICPAALHAGVIADQKGGCGILRRTGEKSKFASVDKNGISSIDYPSNFPLSFTFGGGQSDEQDIQCSQDLRWPLFALAVAVTTMLSLSIASPAAFYASIFFISYFQVALSSDPPENPDYYEVVSTGLGRFLPTAFVGFAIYYFCVRHTLKDLDAHWDKTVLWLGPFWVGALNTDTFDKIPISRLTPHDIQQQPGAIPALIIIVSLLVLIVITQALAFRNEGRLPKMLAIYGTMVGGIVALVLVPNMNLRIHHYILALLFLPGTTMQTRPCLLYQGLLVGLFVNGIARWGYDSILQTPGSLLNGAQLGSALPEIAAPLIPSSQDIIFSFPDIEEAAGISVLVNDVERFRSFTSDDGTVDTFNWTRHKEDDPEYFRFAYIQLNALGGFWYEDFSPPVTWDVNGGWNQTKSG</sequence>
<comment type="subcellular location">
    <subcellularLocation>
        <location evidence="1">Membrane</location>
        <topology evidence="1">Multi-pass membrane protein</topology>
    </subcellularLocation>
</comment>
<proteinExistence type="predicted"/>
<dbReference type="GeneID" id="63743262"/>
<dbReference type="SMART" id="SM00603">
    <property type="entry name" value="LCCL"/>
    <property type="match status" value="1"/>
</dbReference>
<feature type="transmembrane region" description="Helical" evidence="6">
    <location>
        <begin position="510"/>
        <end position="527"/>
    </location>
</feature>
<feature type="transmembrane region" description="Helical" evidence="6">
    <location>
        <begin position="578"/>
        <end position="599"/>
    </location>
</feature>
<dbReference type="GO" id="GO:0016020">
    <property type="term" value="C:membrane"/>
    <property type="evidence" value="ECO:0007669"/>
    <property type="project" value="UniProtKB-SubCell"/>
</dbReference>
<dbReference type="RefSeq" id="XP_040695297.1">
    <property type="nucleotide sequence ID" value="XM_040827414.1"/>
</dbReference>
<evidence type="ECO:0000259" key="7">
    <source>
        <dbReference type="PROSITE" id="PS50820"/>
    </source>
</evidence>
<keyword evidence="9" id="KW-1185">Reference proteome</keyword>
<reference evidence="9" key="1">
    <citation type="journal article" date="2017" name="Genome Biol.">
        <title>Comparative genomics reveals high biological diversity and specific adaptations in the industrially and medically important fungal genus Aspergillus.</title>
        <authorList>
            <person name="de Vries R.P."/>
            <person name="Riley R."/>
            <person name="Wiebenga A."/>
            <person name="Aguilar-Osorio G."/>
            <person name="Amillis S."/>
            <person name="Uchima C.A."/>
            <person name="Anderluh G."/>
            <person name="Asadollahi M."/>
            <person name="Askin M."/>
            <person name="Barry K."/>
            <person name="Battaglia E."/>
            <person name="Bayram O."/>
            <person name="Benocci T."/>
            <person name="Braus-Stromeyer S.A."/>
            <person name="Caldana C."/>
            <person name="Canovas D."/>
            <person name="Cerqueira G.C."/>
            <person name="Chen F."/>
            <person name="Chen W."/>
            <person name="Choi C."/>
            <person name="Clum A."/>
            <person name="Dos Santos R.A."/>
            <person name="Damasio A.R."/>
            <person name="Diallinas G."/>
            <person name="Emri T."/>
            <person name="Fekete E."/>
            <person name="Flipphi M."/>
            <person name="Freyberg S."/>
            <person name="Gallo A."/>
            <person name="Gournas C."/>
            <person name="Habgood R."/>
            <person name="Hainaut M."/>
            <person name="Harispe M.L."/>
            <person name="Henrissat B."/>
            <person name="Hilden K.S."/>
            <person name="Hope R."/>
            <person name="Hossain A."/>
            <person name="Karabika E."/>
            <person name="Karaffa L."/>
            <person name="Karanyi Z."/>
            <person name="Krasevec N."/>
            <person name="Kuo A."/>
            <person name="Kusch H."/>
            <person name="LaButti K."/>
            <person name="Lagendijk E.L."/>
            <person name="Lapidus A."/>
            <person name="Levasseur A."/>
            <person name="Lindquist E."/>
            <person name="Lipzen A."/>
            <person name="Logrieco A.F."/>
            <person name="MacCabe A."/>
            <person name="Maekelae M.R."/>
            <person name="Malavazi I."/>
            <person name="Melin P."/>
            <person name="Meyer V."/>
            <person name="Mielnichuk N."/>
            <person name="Miskei M."/>
            <person name="Molnar A.P."/>
            <person name="Mule G."/>
            <person name="Ngan C.Y."/>
            <person name="Orejas M."/>
            <person name="Orosz E."/>
            <person name="Ouedraogo J.P."/>
            <person name="Overkamp K.M."/>
            <person name="Park H.-S."/>
            <person name="Perrone G."/>
            <person name="Piumi F."/>
            <person name="Punt P.J."/>
            <person name="Ram A.F."/>
            <person name="Ramon A."/>
            <person name="Rauscher S."/>
            <person name="Record E."/>
            <person name="Riano-Pachon D.M."/>
            <person name="Robert V."/>
            <person name="Roehrig J."/>
            <person name="Ruller R."/>
            <person name="Salamov A."/>
            <person name="Salih N.S."/>
            <person name="Samson R.A."/>
            <person name="Sandor E."/>
            <person name="Sanguinetti M."/>
            <person name="Schuetze T."/>
            <person name="Sepcic K."/>
            <person name="Shelest E."/>
            <person name="Sherlock G."/>
            <person name="Sophianopoulou V."/>
            <person name="Squina F.M."/>
            <person name="Sun H."/>
            <person name="Susca A."/>
            <person name="Todd R.B."/>
            <person name="Tsang A."/>
            <person name="Unkles S.E."/>
            <person name="van de Wiele N."/>
            <person name="van Rossen-Uffink D."/>
            <person name="Oliveira J.V."/>
            <person name="Vesth T.C."/>
            <person name="Visser J."/>
            <person name="Yu J.-H."/>
            <person name="Zhou M."/>
            <person name="Andersen M.R."/>
            <person name="Archer D.B."/>
            <person name="Baker S.E."/>
            <person name="Benoit I."/>
            <person name="Brakhage A.A."/>
            <person name="Braus G.H."/>
            <person name="Fischer R."/>
            <person name="Frisvad J.C."/>
            <person name="Goldman G.H."/>
            <person name="Houbraken J."/>
            <person name="Oakley B."/>
            <person name="Pocsi I."/>
            <person name="Scazzocchio C."/>
            <person name="Seiboth B."/>
            <person name="vanKuyk P.A."/>
            <person name="Wortman J."/>
            <person name="Dyer P.S."/>
            <person name="Grigoriev I.V."/>
        </authorList>
    </citation>
    <scope>NUCLEOTIDE SEQUENCE [LARGE SCALE GENOMIC DNA]</scope>
    <source>
        <strain evidence="9">DTO 134E9</strain>
    </source>
</reference>
<keyword evidence="3 6" id="KW-1133">Transmembrane helix</keyword>
<feature type="transmembrane region" description="Helical" evidence="6">
    <location>
        <begin position="44"/>
        <end position="64"/>
    </location>
</feature>
<feature type="transmembrane region" description="Helical" evidence="6">
    <location>
        <begin position="611"/>
        <end position="635"/>
    </location>
</feature>
<evidence type="ECO:0000256" key="4">
    <source>
        <dbReference type="ARBA" id="ARBA00023136"/>
    </source>
</evidence>
<accession>A0A1L9S385</accession>
<dbReference type="OrthoDB" id="441660at2759"/>
<feature type="transmembrane region" description="Helical" evidence="6">
    <location>
        <begin position="122"/>
        <end position="143"/>
    </location>
</feature>
<feature type="transmembrane region" description="Helical" evidence="6">
    <location>
        <begin position="278"/>
        <end position="296"/>
    </location>
</feature>
<evidence type="ECO:0000313" key="9">
    <source>
        <dbReference type="Proteomes" id="UP000184383"/>
    </source>
</evidence>
<dbReference type="Proteomes" id="UP000184383">
    <property type="component" value="Unassembled WGS sequence"/>
</dbReference>
<protein>
    <recommendedName>
        <fullName evidence="7">LCCL domain-containing protein</fullName>
    </recommendedName>
</protein>
<evidence type="ECO:0000256" key="5">
    <source>
        <dbReference type="SAM" id="MobiDB-lite"/>
    </source>
</evidence>
<dbReference type="PANTHER" id="PTHR31331">
    <property type="entry name" value="LCCL DOMAIN PROTEIN (AFU_ORTHOLOGUE AFUA_5G08630)"/>
    <property type="match status" value="1"/>
</dbReference>
<feature type="domain" description="LCCL" evidence="7">
    <location>
        <begin position="310"/>
        <end position="426"/>
    </location>
</feature>
<dbReference type="Gene3D" id="2.170.130.20">
    <property type="entry name" value="LCCL-like domain"/>
    <property type="match status" value="1"/>
</dbReference>
<keyword evidence="2 6" id="KW-0812">Transmembrane</keyword>
<dbReference type="InterPro" id="IPR008253">
    <property type="entry name" value="Marvel"/>
</dbReference>
<dbReference type="PROSITE" id="PS50820">
    <property type="entry name" value="LCCL"/>
    <property type="match status" value="1"/>
</dbReference>